<proteinExistence type="predicted"/>
<feature type="signal peptide" evidence="1">
    <location>
        <begin position="1"/>
        <end position="22"/>
    </location>
</feature>
<evidence type="ECO:0000313" key="2">
    <source>
        <dbReference type="EMBL" id="CAH0993337.1"/>
    </source>
</evidence>
<dbReference type="PIRSF" id="PIRSF004649">
    <property type="entry name" value="MlaC"/>
    <property type="match status" value="1"/>
</dbReference>
<reference evidence="2" key="1">
    <citation type="submission" date="2021-12" db="EMBL/GenBank/DDBJ databases">
        <authorList>
            <person name="Rodrigo-Torres L."/>
            <person name="Arahal R. D."/>
            <person name="Lucena T."/>
        </authorList>
    </citation>
    <scope>NUCLEOTIDE SEQUENCE</scope>
    <source>
        <strain evidence="2">CECT 8267</strain>
    </source>
</reference>
<keyword evidence="3" id="KW-1185">Reference proteome</keyword>
<protein>
    <recommendedName>
        <fullName evidence="4">Toluene tolerance protein</fullName>
    </recommendedName>
</protein>
<dbReference type="PANTHER" id="PTHR36573:SF1">
    <property type="entry name" value="INTERMEMBRANE PHOSPHOLIPID TRANSPORT SYSTEM BINDING PROTEIN MLAC"/>
    <property type="match status" value="1"/>
</dbReference>
<accession>A0ABM9AJC4</accession>
<comment type="caution">
    <text evidence="2">The sequence shown here is derived from an EMBL/GenBank/DDBJ whole genome shotgun (WGS) entry which is preliminary data.</text>
</comment>
<dbReference type="Proteomes" id="UP000838100">
    <property type="component" value="Unassembled WGS sequence"/>
</dbReference>
<dbReference type="PANTHER" id="PTHR36573">
    <property type="entry name" value="INTERMEMBRANE PHOSPHOLIPID TRANSPORT SYSTEM BINDING PROTEIN MLAC"/>
    <property type="match status" value="1"/>
</dbReference>
<dbReference type="InterPro" id="IPR008869">
    <property type="entry name" value="MlaC/ttg2D"/>
</dbReference>
<evidence type="ECO:0008006" key="4">
    <source>
        <dbReference type="Google" id="ProtNLM"/>
    </source>
</evidence>
<sequence length="228" mass="25745">MLLNLYRWLAVLLVMGSVTVAAQGAETPGPEKVIAQVSEEVIGEITLAQQYFEQDPERFYNSIERILDPVVDFTSFSRNVMGKYGSSAAYRSLATKAEKKQFVDRVRRFNHKFKDGLIHTYAKGLLGFGGNKIEVLALTSEQHQQVLDRQSVDVVQLIHNDTPTPYRVQYKMRPSKKGDWKLRNVVIESINLGSVYQQQFASAVRTYNGDIDAVIDNWSVTPQQVDGS</sequence>
<organism evidence="2 3">
    <name type="scientific">Sinobacterium norvegicum</name>
    <dbReference type="NCBI Taxonomy" id="1641715"/>
    <lineage>
        <taxon>Bacteria</taxon>
        <taxon>Pseudomonadati</taxon>
        <taxon>Pseudomonadota</taxon>
        <taxon>Gammaproteobacteria</taxon>
        <taxon>Cellvibrionales</taxon>
        <taxon>Spongiibacteraceae</taxon>
        <taxon>Sinobacterium</taxon>
    </lineage>
</organism>
<dbReference type="Pfam" id="PF05494">
    <property type="entry name" value="MlaC"/>
    <property type="match status" value="1"/>
</dbReference>
<name>A0ABM9AJC4_9GAMM</name>
<dbReference type="RefSeq" id="WP_237446019.1">
    <property type="nucleotide sequence ID" value="NZ_CAKLPX010000007.1"/>
</dbReference>
<feature type="chain" id="PRO_5046021162" description="Toluene tolerance protein" evidence="1">
    <location>
        <begin position="23"/>
        <end position="228"/>
    </location>
</feature>
<evidence type="ECO:0000256" key="1">
    <source>
        <dbReference type="SAM" id="SignalP"/>
    </source>
</evidence>
<dbReference type="EMBL" id="CAKLPX010000007">
    <property type="protein sequence ID" value="CAH0993337.1"/>
    <property type="molecule type" value="Genomic_DNA"/>
</dbReference>
<gene>
    <name evidence="2" type="ORF">SIN8267_03485</name>
</gene>
<keyword evidence="1" id="KW-0732">Signal</keyword>
<dbReference type="Gene3D" id="3.10.450.710">
    <property type="entry name" value="Tgt2/MlaC"/>
    <property type="match status" value="1"/>
</dbReference>
<dbReference type="InterPro" id="IPR042245">
    <property type="entry name" value="Tgt2/MlaC_sf"/>
</dbReference>
<evidence type="ECO:0000313" key="3">
    <source>
        <dbReference type="Proteomes" id="UP000838100"/>
    </source>
</evidence>